<dbReference type="InterPro" id="IPR050913">
    <property type="entry name" value="AP2/ERF_ERF"/>
</dbReference>
<feature type="compositionally biased region" description="Low complexity" evidence="6">
    <location>
        <begin position="54"/>
        <end position="66"/>
    </location>
</feature>
<accession>A0ABR2YV53</accession>
<name>A0ABR2YV53_9CHLO</name>
<proteinExistence type="predicted"/>
<evidence type="ECO:0000256" key="3">
    <source>
        <dbReference type="ARBA" id="ARBA00023125"/>
    </source>
</evidence>
<dbReference type="PANTHER" id="PTHR31194">
    <property type="entry name" value="SHN SHINE , DNA BINDING / TRANSCRIPTION FACTOR"/>
    <property type="match status" value="1"/>
</dbReference>
<organism evidence="8 9">
    <name type="scientific">Coccomyxa subellipsoidea</name>
    <dbReference type="NCBI Taxonomy" id="248742"/>
    <lineage>
        <taxon>Eukaryota</taxon>
        <taxon>Viridiplantae</taxon>
        <taxon>Chlorophyta</taxon>
        <taxon>core chlorophytes</taxon>
        <taxon>Trebouxiophyceae</taxon>
        <taxon>Trebouxiophyceae incertae sedis</taxon>
        <taxon>Coccomyxaceae</taxon>
        <taxon>Coccomyxa</taxon>
    </lineage>
</organism>
<feature type="compositionally biased region" description="Low complexity" evidence="6">
    <location>
        <begin position="398"/>
        <end position="414"/>
    </location>
</feature>
<sequence length="768" mass="79271">MADVTEPPSGVSQQPTEVAHPNPAAGAADAAAEALAALQGAASAAPHQLEQVGVPMPAAPGQAPGAPAVPSPIAPGTRIPGMGRGTSLYRGVSKAGDKKKWRAMIQYNHMQHHVGYYATAEDAARAYDRKALLFMGPSAITNFPPSNYAGEDLTADGTAEEQAKKRRRTSTFRGVTKAGGKWKAAIRANNVKKDLGVFEDEVEAARAYDAAAVQLLGASAVTNFNVHDVMAALPQPTGAQQPAEAAAAAPDQAHQAMQMPLPGAPGSVVGTPLEAQGAAMWQQLPAPPPGNGSAQIPLPAPPRFHGVRPAGNGKWHAQVLVDVGRFDSEEDAARAYDRAAVWCLGLTAQTNFPVSDLIQPGPVNGGQQAPVQAAGQEQQDQGVPSDSDDLDRGREAAEAAAAPDLAPNDLAAGPSNASFGQESLAYHGGQYMDGLEMGRQQSSGQEQGPSTQLPVDPSGQAAAPGGRPGKASRFVGLSKKFNRWKSLIKVCGRRKELGSFLGEEEAARCYDRHSVLAWGARARTNFNPLELLAELPKEAQTVLDAVSAGRRERADSSAAARGGGAISEAVASALVAHPAGIDSSTHEGQLAQAAIASAMAGHSYKRSAHRGVSANWSRWRAQIYVGGRRHELGSFATEAEAARAYDLAAIKLYGPEKAKTNFPVSDYATYLGATAGGAGDGANVGNGVADVSADAAPPSADAQAMSVDIQALVAAQLRAAGQPVGQPSEEDALQLGHMLAQASHAVPPQPSQLAAFSSEPPPPMPPSQ</sequence>
<keyword evidence="3" id="KW-0238">DNA-binding</keyword>
<evidence type="ECO:0000256" key="5">
    <source>
        <dbReference type="ARBA" id="ARBA00023242"/>
    </source>
</evidence>
<evidence type="ECO:0000256" key="6">
    <source>
        <dbReference type="SAM" id="MobiDB-lite"/>
    </source>
</evidence>
<dbReference type="InterPro" id="IPR001471">
    <property type="entry name" value="AP2/ERF_dom"/>
</dbReference>
<comment type="caution">
    <text evidence="8">The sequence shown here is derived from an EMBL/GenBank/DDBJ whole genome shotgun (WGS) entry which is preliminary data.</text>
</comment>
<evidence type="ECO:0000313" key="9">
    <source>
        <dbReference type="Proteomes" id="UP001491310"/>
    </source>
</evidence>
<feature type="domain" description="AP2/ERF" evidence="7">
    <location>
        <begin position="303"/>
        <end position="353"/>
    </location>
</feature>
<feature type="compositionally biased region" description="Pro residues" evidence="6">
    <location>
        <begin position="759"/>
        <end position="768"/>
    </location>
</feature>
<evidence type="ECO:0000256" key="4">
    <source>
        <dbReference type="ARBA" id="ARBA00023163"/>
    </source>
</evidence>
<evidence type="ECO:0000313" key="8">
    <source>
        <dbReference type="EMBL" id="KAK9915695.1"/>
    </source>
</evidence>
<gene>
    <name evidence="8" type="ORF">WJX75_002779</name>
</gene>
<feature type="compositionally biased region" description="Low complexity" evidence="6">
    <location>
        <begin position="365"/>
        <end position="379"/>
    </location>
</feature>
<evidence type="ECO:0000256" key="2">
    <source>
        <dbReference type="ARBA" id="ARBA00023015"/>
    </source>
</evidence>
<protein>
    <recommendedName>
        <fullName evidence="7">AP2/ERF domain-containing protein</fullName>
    </recommendedName>
</protein>
<dbReference type="InterPro" id="IPR016177">
    <property type="entry name" value="DNA-bd_dom_sf"/>
</dbReference>
<dbReference type="SUPFAM" id="SSF54171">
    <property type="entry name" value="DNA-binding domain"/>
    <property type="match status" value="5"/>
</dbReference>
<keyword evidence="4" id="KW-0804">Transcription</keyword>
<feature type="region of interest" description="Disordered" evidence="6">
    <location>
        <begin position="1"/>
        <end position="27"/>
    </location>
</feature>
<keyword evidence="5" id="KW-0539">Nucleus</keyword>
<keyword evidence="9" id="KW-1185">Reference proteome</keyword>
<feature type="domain" description="AP2/ERF" evidence="7">
    <location>
        <begin position="608"/>
        <end position="663"/>
    </location>
</feature>
<dbReference type="InterPro" id="IPR036955">
    <property type="entry name" value="AP2/ERF_dom_sf"/>
</dbReference>
<dbReference type="EMBL" id="JALJOT010000004">
    <property type="protein sequence ID" value="KAK9915695.1"/>
    <property type="molecule type" value="Genomic_DNA"/>
</dbReference>
<feature type="compositionally biased region" description="Polar residues" evidence="6">
    <location>
        <begin position="439"/>
        <end position="453"/>
    </location>
</feature>
<keyword evidence="2" id="KW-0805">Transcription regulation</keyword>
<feature type="domain" description="AP2/ERF" evidence="7">
    <location>
        <begin position="88"/>
        <end position="144"/>
    </location>
</feature>
<dbReference type="CDD" id="cd00018">
    <property type="entry name" value="AP2"/>
    <property type="match status" value="2"/>
</dbReference>
<dbReference type="PANTHER" id="PTHR31194:SF189">
    <property type="entry name" value="AP2_ERF DOMAIN-CONTAINING PROTEIN"/>
    <property type="match status" value="1"/>
</dbReference>
<dbReference type="Gene3D" id="3.30.730.10">
    <property type="entry name" value="AP2/ERF domain"/>
    <property type="match status" value="5"/>
</dbReference>
<dbReference type="Proteomes" id="UP001491310">
    <property type="component" value="Unassembled WGS sequence"/>
</dbReference>
<dbReference type="PROSITE" id="PS51032">
    <property type="entry name" value="AP2_ERF"/>
    <property type="match status" value="5"/>
</dbReference>
<dbReference type="SMART" id="SM00380">
    <property type="entry name" value="AP2"/>
    <property type="match status" value="5"/>
</dbReference>
<feature type="region of interest" description="Disordered" evidence="6">
    <location>
        <begin position="54"/>
        <end position="85"/>
    </location>
</feature>
<evidence type="ECO:0000259" key="7">
    <source>
        <dbReference type="PROSITE" id="PS51032"/>
    </source>
</evidence>
<comment type="subcellular location">
    <subcellularLocation>
        <location evidence="1">Nucleus</location>
    </subcellularLocation>
</comment>
<feature type="region of interest" description="Disordered" evidence="6">
    <location>
        <begin position="357"/>
        <end position="421"/>
    </location>
</feature>
<feature type="region of interest" description="Disordered" evidence="6">
    <location>
        <begin position="741"/>
        <end position="768"/>
    </location>
</feature>
<feature type="region of interest" description="Disordered" evidence="6">
    <location>
        <begin position="434"/>
        <end position="474"/>
    </location>
</feature>
<feature type="domain" description="AP2/ERF" evidence="7">
    <location>
        <begin position="147"/>
        <end position="225"/>
    </location>
</feature>
<feature type="domain" description="AP2/ERF" evidence="7">
    <location>
        <begin position="471"/>
        <end position="527"/>
    </location>
</feature>
<evidence type="ECO:0000256" key="1">
    <source>
        <dbReference type="ARBA" id="ARBA00004123"/>
    </source>
</evidence>
<reference evidence="8 9" key="1">
    <citation type="journal article" date="2024" name="Nat. Commun.">
        <title>Phylogenomics reveals the evolutionary origins of lichenization in chlorophyte algae.</title>
        <authorList>
            <person name="Puginier C."/>
            <person name="Libourel C."/>
            <person name="Otte J."/>
            <person name="Skaloud P."/>
            <person name="Haon M."/>
            <person name="Grisel S."/>
            <person name="Petersen M."/>
            <person name="Berrin J.G."/>
            <person name="Delaux P.M."/>
            <person name="Dal Grande F."/>
            <person name="Keller J."/>
        </authorList>
    </citation>
    <scope>NUCLEOTIDE SEQUENCE [LARGE SCALE GENOMIC DNA]</scope>
    <source>
        <strain evidence="8 9">SAG 216-7</strain>
    </source>
</reference>